<evidence type="ECO:0000256" key="3">
    <source>
        <dbReference type="ARBA" id="ARBA00016612"/>
    </source>
</evidence>
<evidence type="ECO:0000256" key="5">
    <source>
        <dbReference type="ARBA" id="ARBA00022967"/>
    </source>
</evidence>
<dbReference type="GO" id="GO:0016020">
    <property type="term" value="C:membrane"/>
    <property type="evidence" value="ECO:0007669"/>
    <property type="project" value="UniProtKB-SubCell"/>
</dbReference>
<protein>
    <recommendedName>
        <fullName evidence="3">NADH-ubiquinone oxidoreductase chain 4L</fullName>
    </recommendedName>
    <alternativeName>
        <fullName evidence="9">NADH dehydrogenase subunit 4L</fullName>
    </alternativeName>
</protein>
<evidence type="ECO:0000256" key="11">
    <source>
        <dbReference type="SAM" id="Phobius"/>
    </source>
</evidence>
<comment type="similarity">
    <text evidence="2">Belongs to the complex I subunit 4L family.</text>
</comment>
<keyword evidence="7" id="KW-0520">NAD</keyword>
<evidence type="ECO:0000256" key="1">
    <source>
        <dbReference type="ARBA" id="ARBA00004141"/>
    </source>
</evidence>
<keyword evidence="4 11" id="KW-0812">Transmembrane</keyword>
<sequence>MFYWAIFNVLMVLFMMVLGSFCLKRRHLLINLLSLEFGMLLLFLLLQLSLSLMESDVYLGLYFLLLGVCEGVLGLGLVVGLSRCHGSDYFSIKNFLMC</sequence>
<keyword evidence="6 11" id="KW-1133">Transmembrane helix</keyword>
<evidence type="ECO:0000256" key="9">
    <source>
        <dbReference type="ARBA" id="ARBA00031586"/>
    </source>
</evidence>
<dbReference type="InterPro" id="IPR039428">
    <property type="entry name" value="NUOK/Mnh_C1-like"/>
</dbReference>
<keyword evidence="12" id="KW-0496">Mitochondrion</keyword>
<evidence type="ECO:0000256" key="8">
    <source>
        <dbReference type="ARBA" id="ARBA00023136"/>
    </source>
</evidence>
<evidence type="ECO:0000313" key="12">
    <source>
        <dbReference type="EMBL" id="BCL84749.1"/>
    </source>
</evidence>
<dbReference type="EMBL" id="LC588400">
    <property type="protein sequence ID" value="BCL84749.1"/>
    <property type="molecule type" value="Genomic_DNA"/>
</dbReference>
<dbReference type="AlphaFoldDB" id="A0A7I8F090"/>
<feature type="transmembrane region" description="Helical" evidence="11">
    <location>
        <begin position="59"/>
        <end position="81"/>
    </location>
</feature>
<geneLocation type="mitochondrion" evidence="12"/>
<comment type="subcellular location">
    <subcellularLocation>
        <location evidence="1">Membrane</location>
        <topology evidence="1">Multi-pass membrane protein</topology>
    </subcellularLocation>
</comment>
<dbReference type="Pfam" id="PF00420">
    <property type="entry name" value="Oxidored_q2"/>
    <property type="match status" value="1"/>
</dbReference>
<organism evidence="12">
    <name type="scientific">Argulus japonicus</name>
    <dbReference type="NCBI Taxonomy" id="873553"/>
    <lineage>
        <taxon>Eukaryota</taxon>
        <taxon>Metazoa</taxon>
        <taxon>Ecdysozoa</taxon>
        <taxon>Arthropoda</taxon>
        <taxon>Crustacea</taxon>
        <taxon>Oligostraca</taxon>
        <taxon>Ichthyostraca</taxon>
        <taxon>Branchiura</taxon>
        <taxon>Arguloida</taxon>
        <taxon>Argulidae</taxon>
        <taxon>Argulus</taxon>
    </lineage>
</organism>
<evidence type="ECO:0000256" key="10">
    <source>
        <dbReference type="ARBA" id="ARBA00049551"/>
    </source>
</evidence>
<feature type="transmembrane region" description="Helical" evidence="11">
    <location>
        <begin position="30"/>
        <end position="53"/>
    </location>
</feature>
<evidence type="ECO:0000256" key="6">
    <source>
        <dbReference type="ARBA" id="ARBA00022989"/>
    </source>
</evidence>
<dbReference type="Gene3D" id="1.10.287.3510">
    <property type="match status" value="1"/>
</dbReference>
<reference evidence="12" key="1">
    <citation type="submission" date="2020-10" db="EMBL/GenBank/DDBJ databases">
        <title>Molecular characterization of the Japanese fish louse Argulus japonicus.</title>
        <authorList>
            <person name="Kawato S."/>
            <person name="Nozaki R."/>
            <person name="Hirono I."/>
            <person name="Kondo H."/>
        </authorList>
    </citation>
    <scope>NUCLEOTIDE SEQUENCE</scope>
    <source>
        <strain evidence="12">Shizuoka-2019</strain>
    </source>
</reference>
<evidence type="ECO:0000256" key="2">
    <source>
        <dbReference type="ARBA" id="ARBA00010519"/>
    </source>
</evidence>
<feature type="transmembrane region" description="Helical" evidence="11">
    <location>
        <begin position="6"/>
        <end position="23"/>
    </location>
</feature>
<evidence type="ECO:0000256" key="4">
    <source>
        <dbReference type="ARBA" id="ARBA00022692"/>
    </source>
</evidence>
<gene>
    <name evidence="12" type="primary">NAD4L</name>
</gene>
<accession>A0A7I8F090</accession>
<name>A0A7I8F090_9CRUS</name>
<comment type="catalytic activity">
    <reaction evidence="10">
        <text>a ubiquinone + NADH + 5 H(+)(in) = a ubiquinol + NAD(+) + 4 H(+)(out)</text>
        <dbReference type="Rhea" id="RHEA:29091"/>
        <dbReference type="Rhea" id="RHEA-COMP:9565"/>
        <dbReference type="Rhea" id="RHEA-COMP:9566"/>
        <dbReference type="ChEBI" id="CHEBI:15378"/>
        <dbReference type="ChEBI" id="CHEBI:16389"/>
        <dbReference type="ChEBI" id="CHEBI:17976"/>
        <dbReference type="ChEBI" id="CHEBI:57540"/>
        <dbReference type="ChEBI" id="CHEBI:57945"/>
        <dbReference type="EC" id="7.1.1.2"/>
    </reaction>
</comment>
<keyword evidence="8 11" id="KW-0472">Membrane</keyword>
<evidence type="ECO:0000256" key="7">
    <source>
        <dbReference type="ARBA" id="ARBA00023027"/>
    </source>
</evidence>
<dbReference type="GO" id="GO:0008137">
    <property type="term" value="F:NADH dehydrogenase (ubiquinone) activity"/>
    <property type="evidence" value="ECO:0007669"/>
    <property type="project" value="UniProtKB-EC"/>
</dbReference>
<keyword evidence="5" id="KW-1278">Translocase</keyword>
<proteinExistence type="inferred from homology"/>